<evidence type="ECO:0000313" key="2">
    <source>
        <dbReference type="EMBL" id="CAH1439110.1"/>
    </source>
</evidence>
<keyword evidence="3" id="KW-1185">Reference proteome</keyword>
<dbReference type="Proteomes" id="UP001157418">
    <property type="component" value="Unassembled WGS sequence"/>
</dbReference>
<gene>
    <name evidence="2" type="ORF">LVIROSA_LOCUS25331</name>
</gene>
<feature type="compositionally biased region" description="Basic residues" evidence="1">
    <location>
        <begin position="1"/>
        <end position="21"/>
    </location>
</feature>
<dbReference type="EMBL" id="CAKMRJ010004445">
    <property type="protein sequence ID" value="CAH1439110.1"/>
    <property type="molecule type" value="Genomic_DNA"/>
</dbReference>
<comment type="caution">
    <text evidence="2">The sequence shown here is derived from an EMBL/GenBank/DDBJ whole genome shotgun (WGS) entry which is preliminary data.</text>
</comment>
<protein>
    <submittedName>
        <fullName evidence="2">Uncharacterized protein</fullName>
    </submittedName>
</protein>
<feature type="region of interest" description="Disordered" evidence="1">
    <location>
        <begin position="1"/>
        <end position="38"/>
    </location>
</feature>
<evidence type="ECO:0000256" key="1">
    <source>
        <dbReference type="SAM" id="MobiDB-lite"/>
    </source>
</evidence>
<name>A0AAU9NN96_9ASTR</name>
<evidence type="ECO:0000313" key="3">
    <source>
        <dbReference type="Proteomes" id="UP001157418"/>
    </source>
</evidence>
<sequence length="157" mass="16701">MGQQKRVSRHSKKHGKFRNNHGGHGVLESFHFEDSPRKDEDVHGVLISRETNSSSSSCTAVCVSNHSQKGNFFTNSPIISEIQPTANDVGEEVNSHAPAPVDLLVNVEATAASILDSGVGTKAGKPFEVLSHAPSEVPGTSFGSHANDIPKTLNPKP</sequence>
<reference evidence="2 3" key="1">
    <citation type="submission" date="2022-01" db="EMBL/GenBank/DDBJ databases">
        <authorList>
            <person name="Xiong W."/>
            <person name="Schranz E."/>
        </authorList>
    </citation>
    <scope>NUCLEOTIDE SEQUENCE [LARGE SCALE GENOMIC DNA]</scope>
</reference>
<organism evidence="2 3">
    <name type="scientific">Lactuca virosa</name>
    <dbReference type="NCBI Taxonomy" id="75947"/>
    <lineage>
        <taxon>Eukaryota</taxon>
        <taxon>Viridiplantae</taxon>
        <taxon>Streptophyta</taxon>
        <taxon>Embryophyta</taxon>
        <taxon>Tracheophyta</taxon>
        <taxon>Spermatophyta</taxon>
        <taxon>Magnoliopsida</taxon>
        <taxon>eudicotyledons</taxon>
        <taxon>Gunneridae</taxon>
        <taxon>Pentapetalae</taxon>
        <taxon>asterids</taxon>
        <taxon>campanulids</taxon>
        <taxon>Asterales</taxon>
        <taxon>Asteraceae</taxon>
        <taxon>Cichorioideae</taxon>
        <taxon>Cichorieae</taxon>
        <taxon>Lactucinae</taxon>
        <taxon>Lactuca</taxon>
    </lineage>
</organism>
<proteinExistence type="predicted"/>
<accession>A0AAU9NN96</accession>
<dbReference type="AlphaFoldDB" id="A0AAU9NN96"/>
<feature type="region of interest" description="Disordered" evidence="1">
    <location>
        <begin position="135"/>
        <end position="157"/>
    </location>
</feature>